<proteinExistence type="predicted"/>
<gene>
    <name evidence="1" type="ORF">HL667_03125</name>
</gene>
<keyword evidence="2" id="KW-1185">Reference proteome</keyword>
<organism evidence="1 2">
    <name type="scientific">Bradyrhizobium aeschynomenes</name>
    <dbReference type="NCBI Taxonomy" id="2734909"/>
    <lineage>
        <taxon>Bacteria</taxon>
        <taxon>Pseudomonadati</taxon>
        <taxon>Pseudomonadota</taxon>
        <taxon>Alphaproteobacteria</taxon>
        <taxon>Hyphomicrobiales</taxon>
        <taxon>Nitrobacteraceae</taxon>
        <taxon>Bradyrhizobium</taxon>
    </lineage>
</organism>
<dbReference type="InterPro" id="IPR011047">
    <property type="entry name" value="Quinoprotein_ADH-like_sf"/>
</dbReference>
<dbReference type="SUPFAM" id="SSF50998">
    <property type="entry name" value="Quinoprotein alcohol dehydrogenase-like"/>
    <property type="match status" value="1"/>
</dbReference>
<dbReference type="EMBL" id="JABFDN010000001">
    <property type="protein sequence ID" value="NPU63983.1"/>
    <property type="molecule type" value="Genomic_DNA"/>
</dbReference>
<evidence type="ECO:0000313" key="2">
    <source>
        <dbReference type="Proteomes" id="UP000886476"/>
    </source>
</evidence>
<evidence type="ECO:0000313" key="1">
    <source>
        <dbReference type="EMBL" id="NPU63983.1"/>
    </source>
</evidence>
<reference evidence="1" key="1">
    <citation type="submission" date="2020-05" db="EMBL/GenBank/DDBJ databases">
        <title>Nod-independent and nitrogen-fixing Bradyrhizobium aeschynomene sp. nov. isolated from nodules of Aeschynomene indica.</title>
        <authorList>
            <person name="Zhang Z."/>
        </authorList>
    </citation>
    <scope>NUCLEOTIDE SEQUENCE</scope>
    <source>
        <strain evidence="1">83012</strain>
    </source>
</reference>
<sequence length="189" mass="21405">MRNRELVLGTPRGRVRVLDEPTYTFGSADNLRRYESEIHLGASKPHSIHGVSIDEKWSVVFGAGGGPTTVHQHSAVEFDGRLFLAVGNQVVCLDLQTARMEWSLEVDCASCFGVYWDDRHRALISRGELQISRLSLKGETIWATSGRDIFTEGFRCLPMAIEVIDFNHEVYLLDYLTGRVRNGDRPRWP</sequence>
<protein>
    <submittedName>
        <fullName evidence="1">Uncharacterized protein</fullName>
    </submittedName>
</protein>
<dbReference type="Proteomes" id="UP000886476">
    <property type="component" value="Unassembled WGS sequence"/>
</dbReference>
<comment type="caution">
    <text evidence="1">The sequence shown here is derived from an EMBL/GenBank/DDBJ whole genome shotgun (WGS) entry which is preliminary data.</text>
</comment>
<name>A0ABX2C7I8_9BRAD</name>
<accession>A0ABX2C7I8</accession>